<feature type="region of interest" description="Disordered" evidence="1">
    <location>
        <begin position="713"/>
        <end position="778"/>
    </location>
</feature>
<name>A0A9W9XHS9_9EURO</name>
<dbReference type="AlphaFoldDB" id="A0A9W9XHS9"/>
<evidence type="ECO:0000313" key="3">
    <source>
        <dbReference type="EMBL" id="KAJ5493231.1"/>
    </source>
</evidence>
<feature type="compositionally biased region" description="Polar residues" evidence="1">
    <location>
        <begin position="449"/>
        <end position="467"/>
    </location>
</feature>
<feature type="compositionally biased region" description="Low complexity" evidence="1">
    <location>
        <begin position="261"/>
        <end position="276"/>
    </location>
</feature>
<keyword evidence="2" id="KW-0812">Transmembrane</keyword>
<feature type="compositionally biased region" description="Low complexity" evidence="1">
    <location>
        <begin position="570"/>
        <end position="594"/>
    </location>
</feature>
<dbReference type="Proteomes" id="UP001148312">
    <property type="component" value="Unassembled WGS sequence"/>
</dbReference>
<keyword evidence="4" id="KW-1185">Reference proteome</keyword>
<feature type="compositionally biased region" description="Basic and acidic residues" evidence="1">
    <location>
        <begin position="744"/>
        <end position="754"/>
    </location>
</feature>
<evidence type="ECO:0008006" key="5">
    <source>
        <dbReference type="Google" id="ProtNLM"/>
    </source>
</evidence>
<comment type="caution">
    <text evidence="3">The sequence shown here is derived from an EMBL/GenBank/DDBJ whole genome shotgun (WGS) entry which is preliminary data.</text>
</comment>
<feature type="compositionally biased region" description="Polar residues" evidence="1">
    <location>
        <begin position="247"/>
        <end position="260"/>
    </location>
</feature>
<organism evidence="3 4">
    <name type="scientific">Penicillium diatomitis</name>
    <dbReference type="NCBI Taxonomy" id="2819901"/>
    <lineage>
        <taxon>Eukaryota</taxon>
        <taxon>Fungi</taxon>
        <taxon>Dikarya</taxon>
        <taxon>Ascomycota</taxon>
        <taxon>Pezizomycotina</taxon>
        <taxon>Eurotiomycetes</taxon>
        <taxon>Eurotiomycetidae</taxon>
        <taxon>Eurotiales</taxon>
        <taxon>Aspergillaceae</taxon>
        <taxon>Penicillium</taxon>
    </lineage>
</organism>
<evidence type="ECO:0000256" key="2">
    <source>
        <dbReference type="SAM" id="Phobius"/>
    </source>
</evidence>
<dbReference type="RefSeq" id="XP_056793611.1">
    <property type="nucleotide sequence ID" value="XM_056931580.1"/>
</dbReference>
<proteinExistence type="predicted"/>
<gene>
    <name evidence="3" type="ORF">N7539_001977</name>
</gene>
<feature type="compositionally biased region" description="Polar residues" evidence="1">
    <location>
        <begin position="209"/>
        <end position="230"/>
    </location>
</feature>
<feature type="compositionally biased region" description="Low complexity" evidence="1">
    <location>
        <begin position="365"/>
        <end position="375"/>
    </location>
</feature>
<feature type="transmembrane region" description="Helical" evidence="2">
    <location>
        <begin position="309"/>
        <end position="332"/>
    </location>
</feature>
<feature type="region of interest" description="Disordered" evidence="1">
    <location>
        <begin position="195"/>
        <end position="276"/>
    </location>
</feature>
<sequence>MHEDAEAHRRVYDYFPSASNDDLASRFVVMIPDVGPRFNCDKALGSTELADMPLNVYFAIPLFSSSTSHDSWSSAAFRLASRRLLHCPIMLDTCSMLGHLIRSILIALLSLIDSGSAVDSSDPSNAALWSAVPDCAKLCVQNFIEGQYNSAECTSGSDITCLCRTKTPSGLTLGEAGLSCLYALCAETDIASQGSRVYPTTFDPPPGLTKTTDSSVTTYAPSNTASSPSAGPTIPLSSSSSSHSSSFPSRNTRSTNTVAQTTASTSGSISTSSDGGRSLLTATITATNSPASSSAQSKGAVSPVSSSTVIGISVASGVAGVFLIGMAVFLCCKRRRQSKNDAGANPSHYDFFEIGGTMSEPPDFSRSPSRLSPSGPHGGPGGPLTNAYDHGSDEMSELPTTRTPTWQSQPTVPTVRLLPSDPVDTEDLHDREPIGVAVSSRDGWAHSPRSLTSQKMHAESPSTTTASLHPKPLKWSHRPDSGGTLFEEEDDPQQMRLSHPFGVPGTPSVRALPGLPANPRAFKDGNRPSQYPRALPQPHTGPAPRNRLSPGDGVSDGRMVGLNLSTTAFRASPTPNPSSSSDNTSGSSSRGSASIPVGIAPNQEQAHRGQERNTSMRHLHPSRPSLRSGFDARASSAQNGGMSRRPLQTIRPSQMQRDHTRTPSALGLSTCTDGSPQPRIVSPEEIKHVQIRSSPRIPGEVVAPYCPDDLWPERGRSRAPAPNTMKELPYPSEMTSAKAVYPESPHKRPMDLRAQRLSATGRSLTPSKRGNDLILRVD</sequence>
<evidence type="ECO:0000256" key="1">
    <source>
        <dbReference type="SAM" id="MobiDB-lite"/>
    </source>
</evidence>
<keyword evidence="2" id="KW-1133">Transmembrane helix</keyword>
<protein>
    <recommendedName>
        <fullName evidence="5">Extracellular membrane protein CFEM domain-containing protein</fullName>
    </recommendedName>
</protein>
<reference evidence="3" key="2">
    <citation type="journal article" date="2023" name="IMA Fungus">
        <title>Comparative genomic study of the Penicillium genus elucidates a diverse pangenome and 15 lateral gene transfer events.</title>
        <authorList>
            <person name="Petersen C."/>
            <person name="Sorensen T."/>
            <person name="Nielsen M.R."/>
            <person name="Sondergaard T.E."/>
            <person name="Sorensen J.L."/>
            <person name="Fitzpatrick D.A."/>
            <person name="Frisvad J.C."/>
            <person name="Nielsen K.L."/>
        </authorList>
    </citation>
    <scope>NUCLEOTIDE SEQUENCE</scope>
    <source>
        <strain evidence="3">IBT 30728</strain>
    </source>
</reference>
<feature type="compositionally biased region" description="Polar residues" evidence="1">
    <location>
        <begin position="757"/>
        <end position="768"/>
    </location>
</feature>
<feature type="compositionally biased region" description="Low complexity" evidence="1">
    <location>
        <begin position="237"/>
        <end position="246"/>
    </location>
</feature>
<accession>A0A9W9XHS9</accession>
<dbReference type="EMBL" id="JAPWDQ010000002">
    <property type="protein sequence ID" value="KAJ5493231.1"/>
    <property type="molecule type" value="Genomic_DNA"/>
</dbReference>
<feature type="compositionally biased region" description="Basic and acidic residues" evidence="1">
    <location>
        <begin position="769"/>
        <end position="778"/>
    </location>
</feature>
<keyword evidence="2" id="KW-0472">Membrane</keyword>
<feature type="region of interest" description="Disordered" evidence="1">
    <location>
        <begin position="355"/>
        <end position="679"/>
    </location>
</feature>
<dbReference type="GeneID" id="81621829"/>
<reference evidence="3" key="1">
    <citation type="submission" date="2022-12" db="EMBL/GenBank/DDBJ databases">
        <authorList>
            <person name="Petersen C."/>
        </authorList>
    </citation>
    <scope>NUCLEOTIDE SEQUENCE</scope>
    <source>
        <strain evidence="3">IBT 30728</strain>
    </source>
</reference>
<evidence type="ECO:0000313" key="4">
    <source>
        <dbReference type="Proteomes" id="UP001148312"/>
    </source>
</evidence>
<feature type="compositionally biased region" description="Polar residues" evidence="1">
    <location>
        <begin position="398"/>
        <end position="412"/>
    </location>
</feature>